<feature type="compositionally biased region" description="Basic and acidic residues" evidence="1">
    <location>
        <begin position="281"/>
        <end position="290"/>
    </location>
</feature>
<dbReference type="AlphaFoldDB" id="A0AA38H704"/>
<reference evidence="2" key="1">
    <citation type="journal article" date="2022" name="G3 (Bethesda)">
        <title>High quality genome of the basidiomycete yeast Dioszegia hungarica PDD-24b-2 isolated from cloud water.</title>
        <authorList>
            <person name="Jarrige D."/>
            <person name="Haridas S."/>
            <person name="Bleykasten-Grosshans C."/>
            <person name="Joly M."/>
            <person name="Nadalig T."/>
            <person name="Sancelme M."/>
            <person name="Vuilleumier S."/>
            <person name="Grigoriev I.V."/>
            <person name="Amato P."/>
            <person name="Bringel F."/>
        </authorList>
    </citation>
    <scope>NUCLEOTIDE SEQUENCE</scope>
    <source>
        <strain evidence="2">PDD-24b-2</strain>
    </source>
</reference>
<proteinExistence type="predicted"/>
<evidence type="ECO:0000256" key="1">
    <source>
        <dbReference type="SAM" id="MobiDB-lite"/>
    </source>
</evidence>
<feature type="compositionally biased region" description="Low complexity" evidence="1">
    <location>
        <begin position="166"/>
        <end position="176"/>
    </location>
</feature>
<name>A0AA38H704_9TREE</name>
<comment type="caution">
    <text evidence="2">The sequence shown here is derived from an EMBL/GenBank/DDBJ whole genome shotgun (WGS) entry which is preliminary data.</text>
</comment>
<dbReference type="RefSeq" id="XP_052943763.1">
    <property type="nucleotide sequence ID" value="XM_053090209.1"/>
</dbReference>
<gene>
    <name evidence="2" type="ORF">MKK02DRAFT_38659</name>
</gene>
<dbReference type="GeneID" id="77729414"/>
<feature type="compositionally biased region" description="Low complexity" evidence="1">
    <location>
        <begin position="31"/>
        <end position="44"/>
    </location>
</feature>
<feature type="region of interest" description="Disordered" evidence="1">
    <location>
        <begin position="245"/>
        <end position="290"/>
    </location>
</feature>
<keyword evidence="3" id="KW-1185">Reference proteome</keyword>
<evidence type="ECO:0000313" key="2">
    <source>
        <dbReference type="EMBL" id="KAI9633986.1"/>
    </source>
</evidence>
<feature type="compositionally biased region" description="Gly residues" evidence="1">
    <location>
        <begin position="264"/>
        <end position="279"/>
    </location>
</feature>
<feature type="region of interest" description="Disordered" evidence="1">
    <location>
        <begin position="150"/>
        <end position="176"/>
    </location>
</feature>
<feature type="region of interest" description="Disordered" evidence="1">
    <location>
        <begin position="1"/>
        <end position="46"/>
    </location>
</feature>
<protein>
    <submittedName>
        <fullName evidence="2">Uncharacterized protein</fullName>
    </submittedName>
</protein>
<sequence length="290" mass="30392">MNDPTAVISAPPPRYLLESDSSDEEGQGEYAASSSRRGARSKSSPEVRINWEGAEAQKGLKEVVIGVGQSGRYLRRRSGGKGSEKAAVVLTLGGEEVGRGWVMKGTLLMVLEEAEGDEAWRIVEKVTAEVKAERWTVVSAYVPSMYIPDPERDSRSSSQPPVRHFAASPSSSKSAGIASWDSPNYLTGLPGAFVSTAAHPASALDSASLSTILLPLPLSGIDSTSLSSAFDSAAPALANLLTAKQKSSEARWDEADDEPFSAPGMGGGRRSGGRGGAAGLGKEEVSSMYM</sequence>
<evidence type="ECO:0000313" key="3">
    <source>
        <dbReference type="Proteomes" id="UP001164286"/>
    </source>
</evidence>
<dbReference type="Proteomes" id="UP001164286">
    <property type="component" value="Unassembled WGS sequence"/>
</dbReference>
<accession>A0AA38H704</accession>
<dbReference type="EMBL" id="JAKWFO010000008">
    <property type="protein sequence ID" value="KAI9633986.1"/>
    <property type="molecule type" value="Genomic_DNA"/>
</dbReference>
<organism evidence="2 3">
    <name type="scientific">Dioszegia hungarica</name>
    <dbReference type="NCBI Taxonomy" id="4972"/>
    <lineage>
        <taxon>Eukaryota</taxon>
        <taxon>Fungi</taxon>
        <taxon>Dikarya</taxon>
        <taxon>Basidiomycota</taxon>
        <taxon>Agaricomycotina</taxon>
        <taxon>Tremellomycetes</taxon>
        <taxon>Tremellales</taxon>
        <taxon>Bulleribasidiaceae</taxon>
        <taxon>Dioszegia</taxon>
    </lineage>
</organism>